<keyword evidence="9" id="KW-1185">Reference proteome</keyword>
<feature type="domain" description="PIN" evidence="7">
    <location>
        <begin position="2"/>
        <end position="117"/>
    </location>
</feature>
<evidence type="ECO:0000256" key="3">
    <source>
        <dbReference type="ARBA" id="ARBA00022723"/>
    </source>
</evidence>
<dbReference type="CDD" id="cd09873">
    <property type="entry name" value="PIN_Pae0151-like"/>
    <property type="match status" value="1"/>
</dbReference>
<dbReference type="PANTHER" id="PTHR35901:SF1">
    <property type="entry name" value="EXONUCLEASE VAPC9"/>
    <property type="match status" value="1"/>
</dbReference>
<organism evidence="8 9">
    <name type="scientific">Microlunatus antarcticus</name>
    <dbReference type="NCBI Taxonomy" id="53388"/>
    <lineage>
        <taxon>Bacteria</taxon>
        <taxon>Bacillati</taxon>
        <taxon>Actinomycetota</taxon>
        <taxon>Actinomycetes</taxon>
        <taxon>Propionibacteriales</taxon>
        <taxon>Propionibacteriaceae</taxon>
        <taxon>Microlunatus</taxon>
    </lineage>
</organism>
<feature type="binding site" evidence="6">
    <location>
        <position position="91"/>
    </location>
    <ligand>
        <name>Mg(2+)</name>
        <dbReference type="ChEBI" id="CHEBI:18420"/>
    </ligand>
</feature>
<dbReference type="GO" id="GO:0000287">
    <property type="term" value="F:magnesium ion binding"/>
    <property type="evidence" value="ECO:0007669"/>
    <property type="project" value="UniProtKB-UniRule"/>
</dbReference>
<dbReference type="AlphaFoldDB" id="A0A7W5P884"/>
<feature type="binding site" evidence="6">
    <location>
        <position position="5"/>
    </location>
    <ligand>
        <name>Mg(2+)</name>
        <dbReference type="ChEBI" id="CHEBI:18420"/>
    </ligand>
</feature>
<dbReference type="GO" id="GO:0090729">
    <property type="term" value="F:toxin activity"/>
    <property type="evidence" value="ECO:0007669"/>
    <property type="project" value="UniProtKB-KW"/>
</dbReference>
<gene>
    <name evidence="6" type="primary">vapC</name>
    <name evidence="8" type="ORF">FHX39_002610</name>
</gene>
<dbReference type="Pfam" id="PF01850">
    <property type="entry name" value="PIN"/>
    <property type="match status" value="1"/>
</dbReference>
<dbReference type="InterPro" id="IPR029060">
    <property type="entry name" value="PIN-like_dom_sf"/>
</dbReference>
<name>A0A7W5P884_9ACTN</name>
<comment type="similarity">
    <text evidence="6">Belongs to the PINc/VapC protein family.</text>
</comment>
<dbReference type="Gene3D" id="3.40.50.1010">
    <property type="entry name" value="5'-nuclease"/>
    <property type="match status" value="1"/>
</dbReference>
<evidence type="ECO:0000256" key="5">
    <source>
        <dbReference type="ARBA" id="ARBA00022842"/>
    </source>
</evidence>
<keyword evidence="3 6" id="KW-0479">Metal-binding</keyword>
<dbReference type="EC" id="3.1.-.-" evidence="6"/>
<dbReference type="GO" id="GO:0004540">
    <property type="term" value="F:RNA nuclease activity"/>
    <property type="evidence" value="ECO:0007669"/>
    <property type="project" value="InterPro"/>
</dbReference>
<dbReference type="EMBL" id="JACHZG010000001">
    <property type="protein sequence ID" value="MBB3327666.1"/>
    <property type="molecule type" value="Genomic_DNA"/>
</dbReference>
<evidence type="ECO:0000256" key="4">
    <source>
        <dbReference type="ARBA" id="ARBA00022801"/>
    </source>
</evidence>
<comment type="caution">
    <text evidence="8">The sequence shown here is derived from an EMBL/GenBank/DDBJ whole genome shotgun (WGS) entry which is preliminary data.</text>
</comment>
<dbReference type="InterPro" id="IPR044153">
    <property type="entry name" value="PIN_Pae0151-like"/>
</dbReference>
<dbReference type="InterPro" id="IPR051619">
    <property type="entry name" value="TypeII_TA_RNase_PINc/VapC"/>
</dbReference>
<keyword evidence="1 6" id="KW-1277">Toxin-antitoxin system</keyword>
<keyword evidence="5 6" id="KW-0460">Magnesium</keyword>
<evidence type="ECO:0000256" key="6">
    <source>
        <dbReference type="HAMAP-Rule" id="MF_00265"/>
    </source>
</evidence>
<dbReference type="HAMAP" id="MF_00265">
    <property type="entry name" value="VapC_Nob1"/>
    <property type="match status" value="1"/>
</dbReference>
<accession>A0A7W5P884</accession>
<dbReference type="InterPro" id="IPR022907">
    <property type="entry name" value="VapC_family"/>
</dbReference>
<dbReference type="PANTHER" id="PTHR35901">
    <property type="entry name" value="RIBONUCLEASE VAPC3"/>
    <property type="match status" value="1"/>
</dbReference>
<comment type="cofactor">
    <cofactor evidence="6">
        <name>Mg(2+)</name>
        <dbReference type="ChEBI" id="CHEBI:18420"/>
    </cofactor>
</comment>
<evidence type="ECO:0000313" key="8">
    <source>
        <dbReference type="EMBL" id="MBB3327666.1"/>
    </source>
</evidence>
<protein>
    <recommendedName>
        <fullName evidence="6">Ribonuclease VapC</fullName>
        <shortName evidence="6">RNase VapC</shortName>
        <ecNumber evidence="6">3.1.-.-</ecNumber>
    </recommendedName>
    <alternativeName>
        <fullName evidence="6">Toxin VapC</fullName>
    </alternativeName>
</protein>
<evidence type="ECO:0000256" key="2">
    <source>
        <dbReference type="ARBA" id="ARBA00022722"/>
    </source>
</evidence>
<comment type="function">
    <text evidence="6">Toxic component of a toxin-antitoxin (TA) system. An RNase.</text>
</comment>
<evidence type="ECO:0000313" key="9">
    <source>
        <dbReference type="Proteomes" id="UP000565572"/>
    </source>
</evidence>
<proteinExistence type="inferred from homology"/>
<evidence type="ECO:0000256" key="1">
    <source>
        <dbReference type="ARBA" id="ARBA00022649"/>
    </source>
</evidence>
<dbReference type="SUPFAM" id="SSF88723">
    <property type="entry name" value="PIN domain-like"/>
    <property type="match status" value="1"/>
</dbReference>
<keyword evidence="2 6" id="KW-0540">Nuclease</keyword>
<dbReference type="RefSeq" id="WP_183339037.1">
    <property type="nucleotide sequence ID" value="NZ_JACHZG010000001.1"/>
</dbReference>
<dbReference type="GO" id="GO:0016787">
    <property type="term" value="F:hydrolase activity"/>
    <property type="evidence" value="ECO:0007669"/>
    <property type="project" value="UniProtKB-KW"/>
</dbReference>
<dbReference type="Proteomes" id="UP000565572">
    <property type="component" value="Unassembled WGS sequence"/>
</dbReference>
<sequence>MIVVDASALVQALLQDASARAALRGDELHAPFLIDSEVLNALRGHFLGGRISDTEAALVIAQLGAMDLSRHSAVPLAERAWELRSNLTAYDASYVALAERLGGGLVTADARIARAPGLRCSVHVVS</sequence>
<keyword evidence="6" id="KW-0800">Toxin</keyword>
<keyword evidence="4 6" id="KW-0378">Hydrolase</keyword>
<evidence type="ECO:0000259" key="7">
    <source>
        <dbReference type="Pfam" id="PF01850"/>
    </source>
</evidence>
<reference evidence="8 9" key="1">
    <citation type="submission" date="2020-08" db="EMBL/GenBank/DDBJ databases">
        <title>Sequencing the genomes of 1000 actinobacteria strains.</title>
        <authorList>
            <person name="Klenk H.-P."/>
        </authorList>
    </citation>
    <scope>NUCLEOTIDE SEQUENCE [LARGE SCALE GENOMIC DNA]</scope>
    <source>
        <strain evidence="8 9">DSM 11053</strain>
    </source>
</reference>
<dbReference type="InterPro" id="IPR002716">
    <property type="entry name" value="PIN_dom"/>
</dbReference>